<evidence type="ECO:0000313" key="3">
    <source>
        <dbReference type="Proteomes" id="UP000663651"/>
    </source>
</evidence>
<feature type="domain" description="SseB protein N-terminal" evidence="1">
    <location>
        <begin position="5"/>
        <end position="124"/>
    </location>
</feature>
<protein>
    <submittedName>
        <fullName evidence="2">SseB family protein</fullName>
    </submittedName>
</protein>
<dbReference type="InterPro" id="IPR009839">
    <property type="entry name" value="SseB_N"/>
</dbReference>
<sequence length="141" mass="16021">MTEIDNALVTLREDMRNAKNQSAFYDLFLNTTFYVPTLNEQALEGTDEVIQEGQVLPLIIEADGNDYLMIFDTSERLKTWADAEVKWVEVPGHILAATTMAPLHWAMNVGTEYSKQFHPEEIAWLRDAVERCNAEAAKQGE</sequence>
<dbReference type="Proteomes" id="UP000663651">
    <property type="component" value="Chromosome"/>
</dbReference>
<dbReference type="EMBL" id="CP071382">
    <property type="protein sequence ID" value="QSV45704.1"/>
    <property type="molecule type" value="Genomic_DNA"/>
</dbReference>
<reference evidence="2 3" key="1">
    <citation type="submission" date="2021-03" db="EMBL/GenBank/DDBJ databases">
        <title>Geobacter metallireducens gen. nov. sp. nov., a microorganism capable of coupling the complete oxidation of organic compounds to the reduction of iron and other metals.</title>
        <authorList>
            <person name="Li Y."/>
        </authorList>
    </citation>
    <scope>NUCLEOTIDE SEQUENCE [LARGE SCALE GENOMIC DNA]</scope>
    <source>
        <strain evidence="2 3">Jerry-YX</strain>
    </source>
</reference>
<gene>
    <name evidence="2" type="ORF">JZM60_16605</name>
</gene>
<evidence type="ECO:0000313" key="2">
    <source>
        <dbReference type="EMBL" id="QSV45704.1"/>
    </source>
</evidence>
<accession>A0ABX7Q2T5</accession>
<organism evidence="2 3">
    <name type="scientific">Geobacter benzoatilyticus</name>
    <dbReference type="NCBI Taxonomy" id="2815309"/>
    <lineage>
        <taxon>Bacteria</taxon>
        <taxon>Pseudomonadati</taxon>
        <taxon>Thermodesulfobacteriota</taxon>
        <taxon>Desulfuromonadia</taxon>
        <taxon>Geobacterales</taxon>
        <taxon>Geobacteraceae</taxon>
        <taxon>Geobacter</taxon>
    </lineage>
</organism>
<name>A0ABX7Q2T5_9BACT</name>
<dbReference type="Pfam" id="PF07179">
    <property type="entry name" value="SseB"/>
    <property type="match status" value="1"/>
</dbReference>
<evidence type="ECO:0000259" key="1">
    <source>
        <dbReference type="Pfam" id="PF07179"/>
    </source>
</evidence>
<dbReference type="RefSeq" id="WP_207163495.1">
    <property type="nucleotide sequence ID" value="NZ_CP071382.1"/>
</dbReference>
<proteinExistence type="predicted"/>
<keyword evidence="3" id="KW-1185">Reference proteome</keyword>